<evidence type="ECO:0000313" key="13">
    <source>
        <dbReference type="EMBL" id="CAK8673731.1"/>
    </source>
</evidence>
<protein>
    <recommendedName>
        <fullName evidence="7">tRNA (34-2'-O)-methyltransferase regulator WDR6</fullName>
    </recommendedName>
    <alternativeName>
        <fullName evidence="8">WD repeat-containing protein 6</fullName>
    </alternativeName>
</protein>
<evidence type="ECO:0000256" key="5">
    <source>
        <dbReference type="ARBA" id="ARBA00022737"/>
    </source>
</evidence>
<evidence type="ECO:0000256" key="1">
    <source>
        <dbReference type="ARBA" id="ARBA00004496"/>
    </source>
</evidence>
<evidence type="ECO:0000256" key="9">
    <source>
        <dbReference type="ARBA" id="ARBA00045751"/>
    </source>
</evidence>
<evidence type="ECO:0000256" key="8">
    <source>
        <dbReference type="ARBA" id="ARBA00041816"/>
    </source>
</evidence>
<comment type="function">
    <text evidence="9">Together with methyltransferase FTSJ1, methylates the 2'-O-ribose of nucleotides at position 34 of the tRNA anticodon loop of substrate tRNAs. Required for the correct positioning of the substrate tRNA for methylation. Required to suppress amino acid starvation-induced autophagy. Enhances the STK11/LKB1-induced cell growth suppression activity.</text>
</comment>
<comment type="caution">
    <text evidence="13">The sequence shown here is derived from an EMBL/GenBank/DDBJ whole genome shotgun (WGS) entry which is preliminary data.</text>
</comment>
<keyword evidence="12" id="KW-0472">Membrane</keyword>
<dbReference type="SUPFAM" id="SSF50978">
    <property type="entry name" value="WD40 repeat-like"/>
    <property type="match status" value="3"/>
</dbReference>
<gene>
    <name evidence="13" type="ORF">CVLEPA_LOCUS3494</name>
</gene>
<dbReference type="InterPro" id="IPR001680">
    <property type="entry name" value="WD40_rpt"/>
</dbReference>
<dbReference type="PANTHER" id="PTHR14344:SF3">
    <property type="entry name" value="WD REPEAT-CONTAINING PROTEIN 6"/>
    <property type="match status" value="1"/>
</dbReference>
<dbReference type="EMBL" id="CAWYQH010000002">
    <property type="protein sequence ID" value="CAK8673731.1"/>
    <property type="molecule type" value="Genomic_DNA"/>
</dbReference>
<dbReference type="Pfam" id="PF00400">
    <property type="entry name" value="WD40"/>
    <property type="match status" value="1"/>
</dbReference>
<keyword evidence="2" id="KW-0963">Cytoplasm</keyword>
<proteinExistence type="inferred from homology"/>
<dbReference type="InterPro" id="IPR036322">
    <property type="entry name" value="WD40_repeat_dom_sf"/>
</dbReference>
<feature type="transmembrane region" description="Helical" evidence="12">
    <location>
        <begin position="649"/>
        <end position="671"/>
    </location>
</feature>
<reference evidence="13 14" key="1">
    <citation type="submission" date="2024-02" db="EMBL/GenBank/DDBJ databases">
        <authorList>
            <person name="Daric V."/>
            <person name="Darras S."/>
        </authorList>
    </citation>
    <scope>NUCLEOTIDE SEQUENCE [LARGE SCALE GENOMIC DNA]</scope>
</reference>
<organism evidence="13 14">
    <name type="scientific">Clavelina lepadiformis</name>
    <name type="common">Light-bulb sea squirt</name>
    <name type="synonym">Ascidia lepadiformis</name>
    <dbReference type="NCBI Taxonomy" id="159417"/>
    <lineage>
        <taxon>Eukaryota</taxon>
        <taxon>Metazoa</taxon>
        <taxon>Chordata</taxon>
        <taxon>Tunicata</taxon>
        <taxon>Ascidiacea</taxon>
        <taxon>Aplousobranchia</taxon>
        <taxon>Clavelinidae</taxon>
        <taxon>Clavelina</taxon>
    </lineage>
</organism>
<evidence type="ECO:0000256" key="3">
    <source>
        <dbReference type="ARBA" id="ARBA00022574"/>
    </source>
</evidence>
<accession>A0ABP0F4G7</accession>
<dbReference type="InterPro" id="IPR015943">
    <property type="entry name" value="WD40/YVTN_repeat-like_dom_sf"/>
</dbReference>
<dbReference type="Gene3D" id="2.130.10.10">
    <property type="entry name" value="YVTN repeat-like/Quinoprotein amine dehydrogenase"/>
    <property type="match status" value="3"/>
</dbReference>
<keyword evidence="4" id="KW-0819">tRNA processing</keyword>
<evidence type="ECO:0000256" key="7">
    <source>
        <dbReference type="ARBA" id="ARBA00040154"/>
    </source>
</evidence>
<feature type="transmembrane region" description="Helical" evidence="12">
    <location>
        <begin position="683"/>
        <end position="702"/>
    </location>
</feature>
<keyword evidence="12" id="KW-1133">Transmembrane helix</keyword>
<feature type="repeat" description="WD" evidence="11">
    <location>
        <begin position="199"/>
        <end position="230"/>
    </location>
</feature>
<comment type="subcellular location">
    <subcellularLocation>
        <location evidence="1">Cytoplasm</location>
    </subcellularLocation>
</comment>
<dbReference type="PANTHER" id="PTHR14344">
    <property type="entry name" value="WD REPEAT PROTEIN"/>
    <property type="match status" value="1"/>
</dbReference>
<evidence type="ECO:0000256" key="10">
    <source>
        <dbReference type="ARBA" id="ARBA00047056"/>
    </source>
</evidence>
<dbReference type="Proteomes" id="UP001642483">
    <property type="component" value="Unassembled WGS sequence"/>
</dbReference>
<evidence type="ECO:0000256" key="6">
    <source>
        <dbReference type="ARBA" id="ARBA00038255"/>
    </source>
</evidence>
<keyword evidence="5" id="KW-0677">Repeat</keyword>
<dbReference type="InterPro" id="IPR051973">
    <property type="entry name" value="tRNA_Anticodon_Mtase-Reg"/>
</dbReference>
<evidence type="ECO:0000256" key="12">
    <source>
        <dbReference type="SAM" id="Phobius"/>
    </source>
</evidence>
<evidence type="ECO:0000256" key="2">
    <source>
        <dbReference type="ARBA" id="ARBA00022490"/>
    </source>
</evidence>
<keyword evidence="3 11" id="KW-0853">WD repeat</keyword>
<dbReference type="PROSITE" id="PS50082">
    <property type="entry name" value="WD_REPEATS_2"/>
    <property type="match status" value="1"/>
</dbReference>
<evidence type="ECO:0000313" key="14">
    <source>
        <dbReference type="Proteomes" id="UP001642483"/>
    </source>
</evidence>
<comment type="subunit">
    <text evidence="10">Interacts with FTSJ1; the interaction is direct, and required for 2'-O-methylation of position 34 in substrate tRNAs. Interacts with IRS4. Interacts with STK11/LKB1.</text>
</comment>
<dbReference type="SMART" id="SM00320">
    <property type="entry name" value="WD40"/>
    <property type="match status" value="7"/>
</dbReference>
<keyword evidence="14" id="KW-1185">Reference proteome</keyword>
<name>A0ABP0F4G7_CLALP</name>
<evidence type="ECO:0000256" key="4">
    <source>
        <dbReference type="ARBA" id="ARBA00022694"/>
    </source>
</evidence>
<comment type="similarity">
    <text evidence="6">Belongs to the WD repeat WDR6 family.</text>
</comment>
<evidence type="ECO:0000256" key="11">
    <source>
        <dbReference type="PROSITE-ProRule" id="PRU00221"/>
    </source>
</evidence>
<keyword evidence="12" id="KW-0812">Transmembrane</keyword>
<dbReference type="PROSITE" id="PS50294">
    <property type="entry name" value="WD_REPEATS_REGION"/>
    <property type="match status" value="1"/>
</dbReference>
<sequence length="1060" mass="119359">MVSVVYQHLPVTAVKLTGDWLFAAEGGKIKVFHVNKSSKDAFKTVTAFKKSVIHGFQDFKFCGKSYITAHGGKEICSLEITEDTKDDLSLTVVVDNRHEFDDWILDIACISTSFNQMNLAVALAHNSVVLYDWCRNQILKEVHCVEKCILYSAHFVTHKCDNVWDNLVLCAGTVFNQIVLWKPCSKANEEQRVDVLERICGHNGVIFDISYNTTFDLLFSASDDRSIRVWRCPALGKSFTHNFATDHSKTICLGVMYGHEARVWNVKCYVKDKEKYVVSIAEDGLCIIWKLMFCKGELTSTVVKKTDFHANLLSLSLDDTGKYAIGGFDGSVRVFNFDLHLLPIHSRSVFEFDKETWGVAKTIKLLTRNGFACLVHTDTGCLLLHKGNHWQLLQHNTEYGSYAIMTVDGMEKYVAIGNTKGSIKVLQLKDDHTIFSTAELSEFNNKVLSITWYQDYLFASGPDGTVNIYTVRVVNGELSVKQCVSFTLPQAKHRWHTATLILSFEPIQLICGDRRGSIHHFVEGTSNPVNTCHGVHGKLGVTSLQQAGRLIISTGRDGHWRQWRVDDELRLLRKHRAAQGMEWLEGSCLIDHKTYIYGFHGNKFLVWSKQSRDELFSVLCGGGHRSWDFSPVQSKFVFLKAGRLNIVDVTFNATLLLLGLFHLVVALPISANFLHLLAKKSRILVLCLLFTILFLQIPYPILSESIINYSLHSQQINFVCHLMCMEHDNESTHILATSGEDTKVMLSACITKTTTKESMLKVLQVIDDHLSNVRAMDTLTIAEKDSCKQVMLFTVGGRASLNIYMITVWKNTELENSCDVDQLASFERNISLSVEMRFMSIAAWENDENGECMVVGCSDGKLRRLARTDTNSIEIINESEEYQNCFLTVKKMKNIIVGGSTDGNLYLMQTQMKKIASYKCHQSGINAIACCSLILQKITYYFFATGGDDNAINLMLCCCDTNIRNVSSFKISSAHSGQITGLHLEHLESELTLVSTSIDQRLIRWCIMISSDFSITCEQISCTLIQVADVSGMDVYRGNYFICGQGLSHCITMTENCPMR</sequence>